<feature type="non-terminal residue" evidence="1">
    <location>
        <position position="98"/>
    </location>
</feature>
<dbReference type="AlphaFoldDB" id="A0A087G0U2"/>
<evidence type="ECO:0000313" key="1">
    <source>
        <dbReference type="EMBL" id="KFK23494.1"/>
    </source>
</evidence>
<name>A0A087G0U2_ARAAL</name>
<accession>A0A087G0U2</accession>
<dbReference type="EMBL" id="KL978572">
    <property type="protein sequence ID" value="KFK23494.1"/>
    <property type="molecule type" value="Genomic_DNA"/>
</dbReference>
<dbReference type="Proteomes" id="UP000029120">
    <property type="component" value="Unassembled WGS sequence"/>
</dbReference>
<feature type="non-terminal residue" evidence="1">
    <location>
        <position position="1"/>
    </location>
</feature>
<reference evidence="2" key="1">
    <citation type="journal article" date="2015" name="Nat. Plants">
        <title>Genome expansion of Arabis alpina linked with retrotransposition and reduced symmetric DNA methylation.</title>
        <authorList>
            <person name="Willing E.M."/>
            <person name="Rawat V."/>
            <person name="Mandakova T."/>
            <person name="Maumus F."/>
            <person name="James G.V."/>
            <person name="Nordstroem K.J."/>
            <person name="Becker C."/>
            <person name="Warthmann N."/>
            <person name="Chica C."/>
            <person name="Szarzynska B."/>
            <person name="Zytnicki M."/>
            <person name="Albani M.C."/>
            <person name="Kiefer C."/>
            <person name="Bergonzi S."/>
            <person name="Castaings L."/>
            <person name="Mateos J.L."/>
            <person name="Berns M.C."/>
            <person name="Bujdoso N."/>
            <person name="Piofczyk T."/>
            <person name="de Lorenzo L."/>
            <person name="Barrero-Sicilia C."/>
            <person name="Mateos I."/>
            <person name="Piednoel M."/>
            <person name="Hagmann J."/>
            <person name="Chen-Min-Tao R."/>
            <person name="Iglesias-Fernandez R."/>
            <person name="Schuster S.C."/>
            <person name="Alonso-Blanco C."/>
            <person name="Roudier F."/>
            <person name="Carbonero P."/>
            <person name="Paz-Ares J."/>
            <person name="Davis S.J."/>
            <person name="Pecinka A."/>
            <person name="Quesneville H."/>
            <person name="Colot V."/>
            <person name="Lysak M.A."/>
            <person name="Weigel D."/>
            <person name="Coupland G."/>
            <person name="Schneeberger K."/>
        </authorList>
    </citation>
    <scope>NUCLEOTIDE SEQUENCE [LARGE SCALE GENOMIC DNA]</scope>
    <source>
        <strain evidence="2">cv. Pajares</strain>
    </source>
</reference>
<gene>
    <name evidence="1" type="ORF">AALP_AAs50828U000100</name>
</gene>
<evidence type="ECO:0000313" key="2">
    <source>
        <dbReference type="Proteomes" id="UP000029120"/>
    </source>
</evidence>
<proteinExistence type="predicted"/>
<sequence>RRDTSLLPPGASIPPVRAITDSEDVTDFLKSPSTAVAFLSTVIFPGDEFPSLDASQRGSEFGEAALLILKLLASLRKTALLAEKDVCDERARLSAEIA</sequence>
<organism evidence="1 2">
    <name type="scientific">Arabis alpina</name>
    <name type="common">Alpine rock-cress</name>
    <dbReference type="NCBI Taxonomy" id="50452"/>
    <lineage>
        <taxon>Eukaryota</taxon>
        <taxon>Viridiplantae</taxon>
        <taxon>Streptophyta</taxon>
        <taxon>Embryophyta</taxon>
        <taxon>Tracheophyta</taxon>
        <taxon>Spermatophyta</taxon>
        <taxon>Magnoliopsida</taxon>
        <taxon>eudicotyledons</taxon>
        <taxon>Gunneridae</taxon>
        <taxon>Pentapetalae</taxon>
        <taxon>rosids</taxon>
        <taxon>malvids</taxon>
        <taxon>Brassicales</taxon>
        <taxon>Brassicaceae</taxon>
        <taxon>Arabideae</taxon>
        <taxon>Arabis</taxon>
    </lineage>
</organism>
<protein>
    <submittedName>
        <fullName evidence="1">Uncharacterized protein</fullName>
    </submittedName>
</protein>
<keyword evidence="2" id="KW-1185">Reference proteome</keyword>